<dbReference type="EMBL" id="CP011452">
    <property type="protein sequence ID" value="AKH44171.1"/>
    <property type="molecule type" value="Genomic_DNA"/>
</dbReference>
<dbReference type="AlphaFoldDB" id="A0A0F7KY50"/>
<evidence type="ECO:0000313" key="1">
    <source>
        <dbReference type="EMBL" id="AKH44171.1"/>
    </source>
</evidence>
<name>A0A0F7KY50_9SPHN</name>
<dbReference type="CDD" id="cd01427">
    <property type="entry name" value="HAD_like"/>
    <property type="match status" value="1"/>
</dbReference>
<evidence type="ECO:0000313" key="2">
    <source>
        <dbReference type="Proteomes" id="UP000034392"/>
    </source>
</evidence>
<gene>
    <name evidence="1" type="ORF">WYH_03152</name>
</gene>
<organism evidence="1 2">
    <name type="scientific">Croceibacterium atlanticum</name>
    <dbReference type="NCBI Taxonomy" id="1267766"/>
    <lineage>
        <taxon>Bacteria</taxon>
        <taxon>Pseudomonadati</taxon>
        <taxon>Pseudomonadota</taxon>
        <taxon>Alphaproteobacteria</taxon>
        <taxon>Sphingomonadales</taxon>
        <taxon>Erythrobacteraceae</taxon>
        <taxon>Croceibacterium</taxon>
    </lineage>
</organism>
<dbReference type="Pfam" id="PF00702">
    <property type="entry name" value="Hydrolase"/>
    <property type="match status" value="1"/>
</dbReference>
<dbReference type="RefSeq" id="WP_053833704.1">
    <property type="nucleotide sequence ID" value="NZ_CP011452.2"/>
</dbReference>
<dbReference type="PATRIC" id="fig|1267766.3.peg.3197"/>
<protein>
    <submittedName>
        <fullName evidence="1">Uncharacterized protein</fullName>
    </submittedName>
</protein>
<dbReference type="Proteomes" id="UP000034392">
    <property type="component" value="Chromosome"/>
</dbReference>
<sequence length="809" mass="88867">MTVSLSPHQFDQLLGSHPGIQCLSLDCFDTLLWRDTHSPRDIFHGLPGISIIQRSSAESRARRAAQLNGRGSEVTIADIYDQLLPNADRQEREAAIEEEIAAEARHCFGFAPVVQLMVAAKQRGLKIAVVSDTYLDSDQLLSLIAKAAGQDVADLIDHVFCSCAFGKSKSGGVYHDVLRKLKLPGNAILHVGDNRSADIDGVKPFGVNTAHLAQFANSTEQRLRLEAAIDRMIHPHRAEKVAATLPHRAALSIAEPLAESPAERLGMTLLGPVFCGFERWLKSEAKALESANGGNVHWCFLMRDGHLPMMVHSLFGKDENAHALEISRYTAVAASLTTEKALQRFIEQNANLDPFILARQLLIDEEQIRTICADLPPAQASQALLRELRTGQRKKSIIRASREMAERLIAHIANSVRPKTGDTLMLVDLGYNGTVQNRIDGLLAERLSVKIAGRFLLLRENDRPGLDKKGFIGADHYDAFTLESLCANVAVLEQLSTRATGSTIDYEEDGTPVRQGNEIKETQSATRDAIQAGCLKFQAFEETATIRNSAELDLENWRRGAANVLARMMFLPTAEELNVIEQFEHDVNLGTARTTGLFDKTIAHRGLRKRGLFYMNGSERMYLPAEIQGQGMATRLSLLTQRRFGLPLTFGDMADATIELPVIFADSKEAVPQLVTATNTHDGFFMAAIPVGASQYSVALQFGALFEYFELDSLSFHPVEEFLSLTPDDPRNEQPAEPVLDGIEKAAGRLMHCQNEAGFMMVSPPHNPDGQQLLLACVFRPTVIRKAATSPANTADVESGQPLAATEIN</sequence>
<reference evidence="1" key="1">
    <citation type="submission" date="2015-05" db="EMBL/GenBank/DDBJ databases">
        <title>The complete genome of Altererythrobacter atlanticus strain 26DY36.</title>
        <authorList>
            <person name="Wu Y.-H."/>
            <person name="Cheng H."/>
            <person name="Wu X.-W."/>
        </authorList>
    </citation>
    <scope>NUCLEOTIDE SEQUENCE [LARGE SCALE GENOMIC DNA]</scope>
    <source>
        <strain evidence="1">26DY36</strain>
    </source>
</reference>
<dbReference type="STRING" id="1267766.WYH_03152"/>
<dbReference type="KEGG" id="aay:WYH_03152"/>
<keyword evidence="2" id="KW-1185">Reference proteome</keyword>
<dbReference type="Gene3D" id="3.40.50.1000">
    <property type="entry name" value="HAD superfamily/HAD-like"/>
    <property type="match status" value="1"/>
</dbReference>
<dbReference type="InterPro" id="IPR023214">
    <property type="entry name" value="HAD_sf"/>
</dbReference>
<dbReference type="SUPFAM" id="SSF56784">
    <property type="entry name" value="HAD-like"/>
    <property type="match status" value="1"/>
</dbReference>
<accession>A0A0F7KY50</accession>
<proteinExistence type="predicted"/>
<dbReference type="InterPro" id="IPR036412">
    <property type="entry name" value="HAD-like_sf"/>
</dbReference>